<reference evidence="2" key="1">
    <citation type="submission" date="2017-01" db="EMBL/GenBank/DDBJ databases">
        <title>Genome sequence of Rouxiella sp. ERMR1:05.</title>
        <authorList>
            <person name="Kumar R."/>
            <person name="Singh D."/>
            <person name="Kumar S."/>
        </authorList>
    </citation>
    <scope>NUCLEOTIDE SEQUENCE [LARGE SCALE GENOMIC DNA]</scope>
    <source>
        <strain evidence="2">ERMR1:05</strain>
        <plasmid evidence="2">unnamed1</plasmid>
    </source>
</reference>
<geneLocation type="plasmid" evidence="1 2">
    <name>unnamed1</name>
</geneLocation>
<evidence type="ECO:0000313" key="1">
    <source>
        <dbReference type="EMBL" id="AVF37740.1"/>
    </source>
</evidence>
<organism evidence="1 2">
    <name type="scientific">Rahnella sikkimica</name>
    <dbReference type="NCBI Taxonomy" id="1805933"/>
    <lineage>
        <taxon>Bacteria</taxon>
        <taxon>Pseudomonadati</taxon>
        <taxon>Pseudomonadota</taxon>
        <taxon>Gammaproteobacteria</taxon>
        <taxon>Enterobacterales</taxon>
        <taxon>Yersiniaceae</taxon>
        <taxon>Rahnella</taxon>
    </lineage>
</organism>
<evidence type="ECO:0000313" key="2">
    <source>
        <dbReference type="Proteomes" id="UP000239197"/>
    </source>
</evidence>
<name>A0A2L1UXS8_9GAMM</name>
<dbReference type="AlphaFoldDB" id="A0A2L1UXS8"/>
<dbReference type="KEGG" id="rox:BV494_22830"/>
<dbReference type="EMBL" id="CP019063">
    <property type="protein sequence ID" value="AVF37740.1"/>
    <property type="molecule type" value="Genomic_DNA"/>
</dbReference>
<accession>A0A2L1UXS8</accession>
<proteinExistence type="predicted"/>
<protein>
    <submittedName>
        <fullName evidence="1">Uncharacterized protein</fullName>
    </submittedName>
</protein>
<keyword evidence="1" id="KW-0614">Plasmid</keyword>
<sequence>MKIFSFLSILLLSGGIMSVSVYAENVPLKIRTLFNIKDSFCSIKTNGVTGMDNRESAFDGYGRGISSTNSLLFMENGENEISLEIGSTAWFSDKKIDDSTRAIFSNSASCQIDLIRWDNKNKTTLGSITVSIDKDGKPIETSGPVNNIISRKVMAEQVTPGYIDPEYYSDKYFPKNMELYQFTKKVHISGVPEWKWIKATTFTSSEDQINNLRNAYLEIATIINMRNRSLLKESHSIALQAWSKTTGESEDDILSSQYPKEDIESGKVKIDPIKWDKYSLRVMNRGRLVQFYNKSNPDYSPLTFHSKDKDGNEVMGYYAPIFSLINGKFVVVL</sequence>
<dbReference type="Proteomes" id="UP000239197">
    <property type="component" value="Plasmid unnamed1"/>
</dbReference>
<keyword evidence="2" id="KW-1185">Reference proteome</keyword>
<gene>
    <name evidence="1" type="ORF">BV494_22830</name>
</gene>